<keyword evidence="1" id="KW-0732">Signal</keyword>
<dbReference type="AlphaFoldDB" id="A0ABD3NT50"/>
<dbReference type="Proteomes" id="UP001530400">
    <property type="component" value="Unassembled WGS sequence"/>
</dbReference>
<evidence type="ECO:0000256" key="1">
    <source>
        <dbReference type="SAM" id="SignalP"/>
    </source>
</evidence>
<comment type="caution">
    <text evidence="2">The sequence shown here is derived from an EMBL/GenBank/DDBJ whole genome shotgun (WGS) entry which is preliminary data.</text>
</comment>
<organism evidence="2 3">
    <name type="scientific">Cyclotella atomus</name>
    <dbReference type="NCBI Taxonomy" id="382360"/>
    <lineage>
        <taxon>Eukaryota</taxon>
        <taxon>Sar</taxon>
        <taxon>Stramenopiles</taxon>
        <taxon>Ochrophyta</taxon>
        <taxon>Bacillariophyta</taxon>
        <taxon>Coscinodiscophyceae</taxon>
        <taxon>Thalassiosirophycidae</taxon>
        <taxon>Stephanodiscales</taxon>
        <taxon>Stephanodiscaceae</taxon>
        <taxon>Cyclotella</taxon>
    </lineage>
</organism>
<protein>
    <recommendedName>
        <fullName evidence="4">Hyphally-regulated cell wall protein N-terminal domain-containing protein</fullName>
    </recommendedName>
</protein>
<gene>
    <name evidence="2" type="ORF">ACHAWO_012044</name>
</gene>
<evidence type="ECO:0000313" key="3">
    <source>
        <dbReference type="Proteomes" id="UP001530400"/>
    </source>
</evidence>
<keyword evidence="3" id="KW-1185">Reference proteome</keyword>
<proteinExistence type="predicted"/>
<feature type="chain" id="PRO_5044810958" description="Hyphally-regulated cell wall protein N-terminal domain-containing protein" evidence="1">
    <location>
        <begin position="18"/>
        <end position="440"/>
    </location>
</feature>
<reference evidence="2 3" key="1">
    <citation type="submission" date="2024-10" db="EMBL/GenBank/DDBJ databases">
        <title>Updated reference genomes for cyclostephanoid diatoms.</title>
        <authorList>
            <person name="Roberts W.R."/>
            <person name="Alverson A.J."/>
        </authorList>
    </citation>
    <scope>NUCLEOTIDE SEQUENCE [LARGE SCALE GENOMIC DNA]</scope>
    <source>
        <strain evidence="2 3">AJA010-31</strain>
    </source>
</reference>
<name>A0ABD3NT50_9STRA</name>
<evidence type="ECO:0000313" key="2">
    <source>
        <dbReference type="EMBL" id="KAL3778556.1"/>
    </source>
</evidence>
<evidence type="ECO:0008006" key="4">
    <source>
        <dbReference type="Google" id="ProtNLM"/>
    </source>
</evidence>
<feature type="signal peptide" evidence="1">
    <location>
        <begin position="1"/>
        <end position="17"/>
    </location>
</feature>
<accession>A0ABD3NT50</accession>
<dbReference type="EMBL" id="JALLPJ020000980">
    <property type="protein sequence ID" value="KAL3778556.1"/>
    <property type="molecule type" value="Genomic_DNA"/>
</dbReference>
<sequence length="440" mass="45040">MKLFRSAPLILLGSASATTRLLQGENGTAITTDGDIEILMNTTAATDPTIPIDLVASTATPTDAAGSLSITTVSASEVPADTTAQSATLPAVSTVASLPDLTTTSNTAVDSPLINSTDSSSTANSDGITLTFNNGDQNTLDSTKLTDNTHIQVANSSTLFITTDSISITGYCDNNCVYPNATIDSYGSSNVILRGDDISIYGSSQDSDGGGGAIELREESKGMMDGSILTQGGEGGETGGDALGLYDESFVEISGDVVLVGGGGAEAGKSLTVDTGSTAKINSGTFKNVAWVENGSIDVFGGVFEEGVTLNGNGSLATFYGCFSTSVEDGEVTRLVELSGTFDNATSADVQTISVSVVNGAVLKTDGGSDCVGTTITTEAGNSTFVDDDAATYVGNATSYVPTYMPTTFEEQNSGCIKSFHSMIILGLIFSQHIFIRGWC</sequence>